<sequence length="845" mass="96672">MGDADARKQISIRGIAQVENVANIKKTFNRHLHFSQIKDRNVATPRDYYFALADTVRDHLVSRWIRTQQFYYEHDPKRVYYLSLEFYIGRTLTNTMLNVGIQATVDEALYQLGLNVEELEEIEEDAGLGNGGLGRLAACFLDSMATLGIPACGYGLRYEYGIFKQVIRDGWQIEEPDDWLRFGNPWEKARPEYMLPVNFGGKVVHENGKAKWVDTHVVFAMPYDTPVPGFRNNVVNTLRLWSAKAENHFHLKFFNDGDYVQAVMDRNLTENITRVLYPNDNIFVGKELRLKQEYFLVAATLQDIIRRFKSSKYGVREAVRIDFNTFPDKVAIQLNDTHPSIGIPELIRLLVDVEELSFEQAMDIAVKTFGYTNHTLLPEALERWPVSMLAHLLPRHLEIIYQINANFLKEVEKKYPGDFDRLRRMSVVEEADDHGEKRINMAHLCIIGSHVVNGVAALHSKLLVEQTFKDFAEFYPGRFQNKTNGITPRRWLLLCNPSLADLISEKIGEEWILDLSKLKQLKQFENDFGFLDALGRIKNDNKVKVAQYIKDEYDIDVDPESMFDIHVKRIHEYKRQLLNVLHVITLYNRIKADPTLKVVSRTVIFGGKAAPGYYMAKQIIKLITSVAQTVNNDPIVGSKLKVVFLENYRVSMAEKITPAADLSEQISTAGTEASGTGNMKFMLNGALTIGTLDGANVEMAEEMGDDNIFIFGMTVDEVEELQKKGYNSMDFINKNKELAECVDQIESGYFTPEAPDALHDLANGMKFHDRFLVCADYEAFIKKQNEVSRVYQDRQKWIKMALHNIASSGKFSTDRTISEYARDIWGIEPNAITLPAPHEEYSETN</sequence>
<dbReference type="Proteomes" id="UP000887576">
    <property type="component" value="Unplaced"/>
</dbReference>
<reference evidence="2" key="1">
    <citation type="submission" date="2022-11" db="UniProtKB">
        <authorList>
            <consortium name="WormBaseParasite"/>
        </authorList>
    </citation>
    <scope>IDENTIFICATION</scope>
</reference>
<protein>
    <submittedName>
        <fullName evidence="2">Alpha-1,4 glucan phosphorylase</fullName>
    </submittedName>
</protein>
<name>A0AC34RFB9_9BILA</name>
<accession>A0AC34RFB9</accession>
<proteinExistence type="predicted"/>
<organism evidence="1 2">
    <name type="scientific">Panagrolaimus sp. JU765</name>
    <dbReference type="NCBI Taxonomy" id="591449"/>
    <lineage>
        <taxon>Eukaryota</taxon>
        <taxon>Metazoa</taxon>
        <taxon>Ecdysozoa</taxon>
        <taxon>Nematoda</taxon>
        <taxon>Chromadorea</taxon>
        <taxon>Rhabditida</taxon>
        <taxon>Tylenchina</taxon>
        <taxon>Panagrolaimomorpha</taxon>
        <taxon>Panagrolaimoidea</taxon>
        <taxon>Panagrolaimidae</taxon>
        <taxon>Panagrolaimus</taxon>
    </lineage>
</organism>
<evidence type="ECO:0000313" key="1">
    <source>
        <dbReference type="Proteomes" id="UP000887576"/>
    </source>
</evidence>
<dbReference type="WBParaSite" id="JU765_v2.g6195.t2">
    <property type="protein sequence ID" value="JU765_v2.g6195.t2"/>
    <property type="gene ID" value="JU765_v2.g6195"/>
</dbReference>
<evidence type="ECO:0000313" key="2">
    <source>
        <dbReference type="WBParaSite" id="JU765_v2.g6195.t2"/>
    </source>
</evidence>